<dbReference type="InterPro" id="IPR001279">
    <property type="entry name" value="Metallo-B-lactamas"/>
</dbReference>
<dbReference type="EMBL" id="QJSX01000028">
    <property type="protein sequence ID" value="PYE48646.1"/>
    <property type="molecule type" value="Genomic_DNA"/>
</dbReference>
<dbReference type="AlphaFoldDB" id="A0A318S389"/>
<dbReference type="Proteomes" id="UP000248326">
    <property type="component" value="Unassembled WGS sequence"/>
</dbReference>
<dbReference type="GO" id="GO:0016787">
    <property type="term" value="F:hydrolase activity"/>
    <property type="evidence" value="ECO:0007669"/>
    <property type="project" value="UniProtKB-KW"/>
</dbReference>
<organism evidence="2 3">
    <name type="scientific">Deinococcus yavapaiensis KR-236</name>
    <dbReference type="NCBI Taxonomy" id="694435"/>
    <lineage>
        <taxon>Bacteria</taxon>
        <taxon>Thermotogati</taxon>
        <taxon>Deinococcota</taxon>
        <taxon>Deinococci</taxon>
        <taxon>Deinococcales</taxon>
        <taxon>Deinococcaceae</taxon>
        <taxon>Deinococcus</taxon>
    </lineage>
</organism>
<reference evidence="2 3" key="1">
    <citation type="submission" date="2018-06" db="EMBL/GenBank/DDBJ databases">
        <title>Genomic Encyclopedia of Type Strains, Phase IV (KMG-IV): sequencing the most valuable type-strain genomes for metagenomic binning, comparative biology and taxonomic classification.</title>
        <authorList>
            <person name="Goeker M."/>
        </authorList>
    </citation>
    <scope>NUCLEOTIDE SEQUENCE [LARGE SCALE GENOMIC DNA]</scope>
    <source>
        <strain evidence="2 3">DSM 18048</strain>
    </source>
</reference>
<feature type="domain" description="Metallo-beta-lactamase" evidence="1">
    <location>
        <begin position="28"/>
        <end position="214"/>
    </location>
</feature>
<protein>
    <submittedName>
        <fullName evidence="2">Glyoxylase-like metal-dependent hydrolase (Beta-lactamase superfamily II)</fullName>
    </submittedName>
</protein>
<dbReference type="SMART" id="SM00849">
    <property type="entry name" value="Lactamase_B"/>
    <property type="match status" value="1"/>
</dbReference>
<evidence type="ECO:0000313" key="3">
    <source>
        <dbReference type="Proteomes" id="UP000248326"/>
    </source>
</evidence>
<evidence type="ECO:0000313" key="2">
    <source>
        <dbReference type="EMBL" id="PYE48646.1"/>
    </source>
</evidence>
<dbReference type="RefSeq" id="WP_110888879.1">
    <property type="nucleotide sequence ID" value="NZ_QJSX01000028.1"/>
</dbReference>
<gene>
    <name evidence="2" type="ORF">DES52_1286</name>
</gene>
<dbReference type="SUPFAM" id="SSF56281">
    <property type="entry name" value="Metallo-hydrolase/oxidoreductase"/>
    <property type="match status" value="1"/>
</dbReference>
<dbReference type="OrthoDB" id="9761531at2"/>
<dbReference type="Gene3D" id="3.60.15.10">
    <property type="entry name" value="Ribonuclease Z/Hydroxyacylglutathione hydrolase-like"/>
    <property type="match status" value="1"/>
</dbReference>
<dbReference type="InterPro" id="IPR050855">
    <property type="entry name" value="NDM-1-like"/>
</dbReference>
<dbReference type="Pfam" id="PF00753">
    <property type="entry name" value="Lactamase_B"/>
    <property type="match status" value="1"/>
</dbReference>
<keyword evidence="2" id="KW-0378">Hydrolase</keyword>
<dbReference type="PANTHER" id="PTHR42951:SF4">
    <property type="entry name" value="ACYL-COENZYME A THIOESTERASE MBLAC2"/>
    <property type="match status" value="1"/>
</dbReference>
<dbReference type="PANTHER" id="PTHR42951">
    <property type="entry name" value="METALLO-BETA-LACTAMASE DOMAIN-CONTAINING"/>
    <property type="match status" value="1"/>
</dbReference>
<name>A0A318S389_9DEIO</name>
<keyword evidence="3" id="KW-1185">Reference proteome</keyword>
<accession>A0A318S389</accession>
<comment type="caution">
    <text evidence="2">The sequence shown here is derived from an EMBL/GenBank/DDBJ whole genome shotgun (WGS) entry which is preliminary data.</text>
</comment>
<sequence length="293" mass="31735">MSLDASTVTLVRYALLDPRVLILRAEEEVDAFAVLTERFVLLLDTMSTPALAEAALDCLRPHLRQRPLLVLNTHADYDHAYGNRVFSAGGRHPTAIIGHRTAAARLTSQGERERLERRQRENARYADVRLVAPTVLVDDALTLDGGDLTLEVRRAPGHTDDHLAVWIPQLRMLLAGDAAEYPFPQAGGTAGLRGLESTLTMLAALDPDVVLACHGGTTSASLLTSNLAYFAQVRAKARAAFTAGGLPNSEVETVFAFEDALRLVGTDSKRVAAFYRSFHEGNVRAALRDLAAG</sequence>
<proteinExistence type="predicted"/>
<evidence type="ECO:0000259" key="1">
    <source>
        <dbReference type="SMART" id="SM00849"/>
    </source>
</evidence>
<dbReference type="CDD" id="cd16282">
    <property type="entry name" value="metallo-hydrolase-like_MBL-fold"/>
    <property type="match status" value="1"/>
</dbReference>
<dbReference type="InterPro" id="IPR036866">
    <property type="entry name" value="RibonucZ/Hydroxyglut_hydro"/>
</dbReference>